<evidence type="ECO:0000256" key="3">
    <source>
        <dbReference type="ARBA" id="ARBA00022448"/>
    </source>
</evidence>
<feature type="transmembrane region" description="Helical" evidence="10">
    <location>
        <begin position="356"/>
        <end position="377"/>
    </location>
</feature>
<feature type="transmembrane region" description="Helical" evidence="10">
    <location>
        <begin position="101"/>
        <end position="121"/>
    </location>
</feature>
<gene>
    <name evidence="12" type="ORF">AB0E65_08070</name>
</gene>
<feature type="compositionally biased region" description="Low complexity" evidence="9">
    <location>
        <begin position="33"/>
        <end position="46"/>
    </location>
</feature>
<dbReference type="InterPro" id="IPR004638">
    <property type="entry name" value="EmrB-like"/>
</dbReference>
<dbReference type="NCBIfam" id="TIGR00711">
    <property type="entry name" value="efflux_EmrB"/>
    <property type="match status" value="1"/>
</dbReference>
<comment type="subcellular location">
    <subcellularLocation>
        <location evidence="1">Cell membrane</location>
        <topology evidence="1">Multi-pass membrane protein</topology>
    </subcellularLocation>
</comment>
<feature type="compositionally biased region" description="Low complexity" evidence="9">
    <location>
        <begin position="1"/>
        <end position="18"/>
    </location>
</feature>
<accession>A0ABV2YEM7</accession>
<organism evidence="12 13">
    <name type="scientific">Streptomyces fragilis</name>
    <dbReference type="NCBI Taxonomy" id="67301"/>
    <lineage>
        <taxon>Bacteria</taxon>
        <taxon>Bacillati</taxon>
        <taxon>Actinomycetota</taxon>
        <taxon>Actinomycetes</taxon>
        <taxon>Kitasatosporales</taxon>
        <taxon>Streptomycetaceae</taxon>
        <taxon>Streptomyces</taxon>
    </lineage>
</organism>
<dbReference type="EMBL" id="JBEZUR010000008">
    <property type="protein sequence ID" value="MEU3554163.1"/>
    <property type="molecule type" value="Genomic_DNA"/>
</dbReference>
<evidence type="ECO:0000313" key="13">
    <source>
        <dbReference type="Proteomes" id="UP001550850"/>
    </source>
</evidence>
<dbReference type="Pfam" id="PF07690">
    <property type="entry name" value="MFS_1"/>
    <property type="match status" value="1"/>
</dbReference>
<feature type="transmembrane region" description="Helical" evidence="10">
    <location>
        <begin position="158"/>
        <end position="179"/>
    </location>
</feature>
<evidence type="ECO:0000256" key="6">
    <source>
        <dbReference type="ARBA" id="ARBA00022989"/>
    </source>
</evidence>
<keyword evidence="13" id="KW-1185">Reference proteome</keyword>
<keyword evidence="3" id="KW-0813">Transport</keyword>
<keyword evidence="7 10" id="KW-0472">Membrane</keyword>
<name>A0ABV2YEM7_9ACTN</name>
<dbReference type="PROSITE" id="PS50850">
    <property type="entry name" value="MFS"/>
    <property type="match status" value="1"/>
</dbReference>
<keyword evidence="6 10" id="KW-1133">Transmembrane helix</keyword>
<reference evidence="12 13" key="1">
    <citation type="submission" date="2024-06" db="EMBL/GenBank/DDBJ databases">
        <title>The Natural Products Discovery Center: Release of the First 8490 Sequenced Strains for Exploring Actinobacteria Biosynthetic Diversity.</title>
        <authorList>
            <person name="Kalkreuter E."/>
            <person name="Kautsar S.A."/>
            <person name="Yang D."/>
            <person name="Bader C.D."/>
            <person name="Teijaro C.N."/>
            <person name="Fluegel L."/>
            <person name="Davis C.M."/>
            <person name="Simpson J.R."/>
            <person name="Lauterbach L."/>
            <person name="Steele A.D."/>
            <person name="Gui C."/>
            <person name="Meng S."/>
            <person name="Li G."/>
            <person name="Viehrig K."/>
            <person name="Ye F."/>
            <person name="Su P."/>
            <person name="Kiefer A.F."/>
            <person name="Nichols A."/>
            <person name="Cepeda A.J."/>
            <person name="Yan W."/>
            <person name="Fan B."/>
            <person name="Jiang Y."/>
            <person name="Adhikari A."/>
            <person name="Zheng C.-J."/>
            <person name="Schuster L."/>
            <person name="Cowan T.M."/>
            <person name="Smanski M.J."/>
            <person name="Chevrette M.G."/>
            <person name="De Carvalho L.P.S."/>
            <person name="Shen B."/>
        </authorList>
    </citation>
    <scope>NUCLEOTIDE SEQUENCE [LARGE SCALE GENOMIC DNA]</scope>
    <source>
        <strain evidence="12 13">NPDC038104</strain>
    </source>
</reference>
<feature type="transmembrane region" description="Helical" evidence="10">
    <location>
        <begin position="63"/>
        <end position="89"/>
    </location>
</feature>
<dbReference type="CDD" id="cd17503">
    <property type="entry name" value="MFS_LmrB_MDR_like"/>
    <property type="match status" value="1"/>
</dbReference>
<feature type="transmembrane region" description="Helical" evidence="10">
    <location>
        <begin position="448"/>
        <end position="471"/>
    </location>
</feature>
<evidence type="ECO:0000256" key="9">
    <source>
        <dbReference type="SAM" id="MobiDB-lite"/>
    </source>
</evidence>
<evidence type="ECO:0000313" key="12">
    <source>
        <dbReference type="EMBL" id="MEU3554163.1"/>
    </source>
</evidence>
<evidence type="ECO:0000256" key="1">
    <source>
        <dbReference type="ARBA" id="ARBA00004651"/>
    </source>
</evidence>
<feature type="transmembrane region" description="Helical" evidence="10">
    <location>
        <begin position="191"/>
        <end position="209"/>
    </location>
</feature>
<keyword evidence="8" id="KW-0046">Antibiotic resistance</keyword>
<evidence type="ECO:0000256" key="4">
    <source>
        <dbReference type="ARBA" id="ARBA00022475"/>
    </source>
</evidence>
<feature type="transmembrane region" description="Helical" evidence="10">
    <location>
        <begin position="319"/>
        <end position="344"/>
    </location>
</feature>
<dbReference type="Proteomes" id="UP001550850">
    <property type="component" value="Unassembled WGS sequence"/>
</dbReference>
<sequence length="526" mass="53521">METASTRRPTPPSASSSPDMNGEHAPPNTEGTSAAPDAAGAEASPAAAAAPADGKLPRNHFTVIALLLVAAFVVILNETTMGVALPPIMEHFGVSAGVGQWLTTIFMLMMAVVIPMTGFLLQRLGTRGSFLIAMGLFTAGTALAALAPTFGVLVLARVIQACGTAVMLPLLMTTVMNLVPPSRRGRFMGNVSLVIAAAPALGPTMSGALVEPLGWRGVFGVMLPIAAVSLILGALMVKDVSERSRQKLDLPSVPLSALGFGGLVYGLSAMGEGGGAPVHPAIPIGLGAVVLALFTLRQIRLQRTDDALMDMRAFRAPGFSRALAAMSVAALGMFGALILLPLVLQEAMDLDPLSTGLIVLPGAISMGLLGPVVGGWYDRVGPRPLVVPGSVLTVLSMLGLSTVEPDSSWLLVLASHVVLCLGLSMMFTPLFTTALAGLTPALYSHGSAALNTVQQVAGAAGTALFVALFSARSESLAEKGVPAAESLTGGAQLAFLVGAGVLVAGFLIGLTLRRPEGAAPAVTGGH</sequence>
<dbReference type="InterPro" id="IPR011701">
    <property type="entry name" value="MFS"/>
</dbReference>
<proteinExistence type="inferred from homology"/>
<evidence type="ECO:0000256" key="5">
    <source>
        <dbReference type="ARBA" id="ARBA00022692"/>
    </source>
</evidence>
<evidence type="ECO:0000256" key="7">
    <source>
        <dbReference type="ARBA" id="ARBA00023136"/>
    </source>
</evidence>
<feature type="transmembrane region" description="Helical" evidence="10">
    <location>
        <begin position="491"/>
        <end position="512"/>
    </location>
</feature>
<feature type="transmembrane region" description="Helical" evidence="10">
    <location>
        <begin position="215"/>
        <end position="236"/>
    </location>
</feature>
<dbReference type="RefSeq" id="WP_218028156.1">
    <property type="nucleotide sequence ID" value="NZ_BEVZ01000004.1"/>
</dbReference>
<keyword evidence="4" id="KW-1003">Cell membrane</keyword>
<comment type="similarity">
    <text evidence="2">Belongs to the major facilitator superfamily. EmrB family.</text>
</comment>
<dbReference type="PANTHER" id="PTHR42718:SF9">
    <property type="entry name" value="MAJOR FACILITATOR SUPERFAMILY MULTIDRUG TRANSPORTER MFSC"/>
    <property type="match status" value="1"/>
</dbReference>
<feature type="transmembrane region" description="Helical" evidence="10">
    <location>
        <begin position="128"/>
        <end position="152"/>
    </location>
</feature>
<evidence type="ECO:0000256" key="10">
    <source>
        <dbReference type="SAM" id="Phobius"/>
    </source>
</evidence>
<feature type="transmembrane region" description="Helical" evidence="10">
    <location>
        <begin position="409"/>
        <end position="436"/>
    </location>
</feature>
<keyword evidence="5 10" id="KW-0812">Transmembrane</keyword>
<dbReference type="PANTHER" id="PTHR42718">
    <property type="entry name" value="MAJOR FACILITATOR SUPERFAMILY MULTIDRUG TRANSPORTER MFSC"/>
    <property type="match status" value="1"/>
</dbReference>
<feature type="region of interest" description="Disordered" evidence="9">
    <location>
        <begin position="1"/>
        <end position="46"/>
    </location>
</feature>
<dbReference type="InterPro" id="IPR020846">
    <property type="entry name" value="MFS_dom"/>
</dbReference>
<feature type="transmembrane region" description="Helical" evidence="10">
    <location>
        <begin position="384"/>
        <end position="403"/>
    </location>
</feature>
<feature type="transmembrane region" description="Helical" evidence="10">
    <location>
        <begin position="280"/>
        <end position="299"/>
    </location>
</feature>
<comment type="caution">
    <text evidence="12">The sequence shown here is derived from an EMBL/GenBank/DDBJ whole genome shotgun (WGS) entry which is preliminary data.</text>
</comment>
<evidence type="ECO:0000259" key="11">
    <source>
        <dbReference type="PROSITE" id="PS50850"/>
    </source>
</evidence>
<feature type="domain" description="Major facilitator superfamily (MFS) profile" evidence="11">
    <location>
        <begin position="63"/>
        <end position="517"/>
    </location>
</feature>
<protein>
    <submittedName>
        <fullName evidence="12">MDR family MFS transporter</fullName>
    </submittedName>
</protein>
<evidence type="ECO:0000256" key="8">
    <source>
        <dbReference type="ARBA" id="ARBA00023251"/>
    </source>
</evidence>
<feature type="transmembrane region" description="Helical" evidence="10">
    <location>
        <begin position="248"/>
        <end position="268"/>
    </location>
</feature>
<evidence type="ECO:0000256" key="2">
    <source>
        <dbReference type="ARBA" id="ARBA00008537"/>
    </source>
</evidence>